<dbReference type="SUPFAM" id="SSF81383">
    <property type="entry name" value="F-box domain"/>
    <property type="match status" value="1"/>
</dbReference>
<reference evidence="3 4" key="1">
    <citation type="journal article" date="2020" name="Nat. Commun.">
        <title>Genome of Tripterygium wilfordii and identification of cytochrome P450 involved in triptolide biosynthesis.</title>
        <authorList>
            <person name="Tu L."/>
            <person name="Su P."/>
            <person name="Zhang Z."/>
            <person name="Gao L."/>
            <person name="Wang J."/>
            <person name="Hu T."/>
            <person name="Zhou J."/>
            <person name="Zhang Y."/>
            <person name="Zhao Y."/>
            <person name="Liu Y."/>
            <person name="Song Y."/>
            <person name="Tong Y."/>
            <person name="Lu Y."/>
            <person name="Yang J."/>
            <person name="Xu C."/>
            <person name="Jia M."/>
            <person name="Peters R.J."/>
            <person name="Huang L."/>
            <person name="Gao W."/>
        </authorList>
    </citation>
    <scope>NUCLEOTIDE SEQUENCE [LARGE SCALE GENOMIC DNA]</scope>
    <source>
        <strain evidence="4">cv. XIE 37</strain>
        <tissue evidence="3">Leaf</tissue>
    </source>
</reference>
<feature type="domain" description="F-box" evidence="1">
    <location>
        <begin position="13"/>
        <end position="53"/>
    </location>
</feature>
<proteinExistence type="predicted"/>
<organism evidence="3 4">
    <name type="scientific">Tripterygium wilfordii</name>
    <name type="common">Thunder God vine</name>
    <dbReference type="NCBI Taxonomy" id="458696"/>
    <lineage>
        <taxon>Eukaryota</taxon>
        <taxon>Viridiplantae</taxon>
        <taxon>Streptophyta</taxon>
        <taxon>Embryophyta</taxon>
        <taxon>Tracheophyta</taxon>
        <taxon>Spermatophyta</taxon>
        <taxon>Magnoliopsida</taxon>
        <taxon>eudicotyledons</taxon>
        <taxon>Gunneridae</taxon>
        <taxon>Pentapetalae</taxon>
        <taxon>rosids</taxon>
        <taxon>fabids</taxon>
        <taxon>Celastrales</taxon>
        <taxon>Celastraceae</taxon>
        <taxon>Tripterygium</taxon>
    </lineage>
</organism>
<dbReference type="AlphaFoldDB" id="A0A7J7C5A8"/>
<dbReference type="Pfam" id="PF03478">
    <property type="entry name" value="Beta-prop_KIB1-4"/>
    <property type="match status" value="1"/>
</dbReference>
<evidence type="ECO:0000313" key="3">
    <source>
        <dbReference type="EMBL" id="KAF5729125.1"/>
    </source>
</evidence>
<dbReference type="Gene3D" id="1.20.1280.50">
    <property type="match status" value="1"/>
</dbReference>
<dbReference type="PANTHER" id="PTHR44259">
    <property type="entry name" value="OS07G0183000 PROTEIN-RELATED"/>
    <property type="match status" value="1"/>
</dbReference>
<dbReference type="InterPro" id="IPR005174">
    <property type="entry name" value="KIB1-4_b-propeller"/>
</dbReference>
<name>A0A7J7C5A8_TRIWF</name>
<sequence>MTKRAAKNKHRDWSQLIPEILDLIASRLSLDDYYRFGSVCTTWRHSTLSRSSYQHPLPWLMYSRRRTSETSGVYCLQSKKFYQIPMPEDVLQNWWVGSSHGWLIRSDKNLDNYLFQPLTENNISLPNNYLFNPFTGNKISLPNNSRSLSKSAIYKNRVPRSIKAILSSEPTMSNIAAGQCVVAAIMSDDVNYNDDNLAFCRPGDESWTSCKVLDDFDLQITSIIFSNGKLYAITRFLQLYVCNIDRRQVYIMEKIANTT</sequence>
<accession>A0A7J7C5A8</accession>
<evidence type="ECO:0000259" key="2">
    <source>
        <dbReference type="Pfam" id="PF03478"/>
    </source>
</evidence>
<keyword evidence="4" id="KW-1185">Reference proteome</keyword>
<evidence type="ECO:0000259" key="1">
    <source>
        <dbReference type="Pfam" id="PF00646"/>
    </source>
</evidence>
<evidence type="ECO:0000313" key="4">
    <source>
        <dbReference type="Proteomes" id="UP000593562"/>
    </source>
</evidence>
<dbReference type="Pfam" id="PF00646">
    <property type="entry name" value="F-box"/>
    <property type="match status" value="1"/>
</dbReference>
<comment type="caution">
    <text evidence="3">The sequence shown here is derived from an EMBL/GenBank/DDBJ whole genome shotgun (WGS) entry which is preliminary data.</text>
</comment>
<dbReference type="InterPro" id="IPR036047">
    <property type="entry name" value="F-box-like_dom_sf"/>
</dbReference>
<protein>
    <recommendedName>
        <fullName evidence="5">F-box protein</fullName>
    </recommendedName>
</protein>
<dbReference type="InterPro" id="IPR050942">
    <property type="entry name" value="F-box_BR-signaling"/>
</dbReference>
<evidence type="ECO:0008006" key="5">
    <source>
        <dbReference type="Google" id="ProtNLM"/>
    </source>
</evidence>
<dbReference type="EMBL" id="JAAARO010000021">
    <property type="protein sequence ID" value="KAF5729125.1"/>
    <property type="molecule type" value="Genomic_DNA"/>
</dbReference>
<dbReference type="InParanoid" id="A0A7J7C5A8"/>
<feature type="domain" description="KIB1-4 beta-propeller" evidence="2">
    <location>
        <begin position="74"/>
        <end position="248"/>
    </location>
</feature>
<dbReference type="InterPro" id="IPR001810">
    <property type="entry name" value="F-box_dom"/>
</dbReference>
<gene>
    <name evidence="3" type="ORF">HS088_TW21G01283</name>
</gene>
<dbReference type="Proteomes" id="UP000593562">
    <property type="component" value="Unassembled WGS sequence"/>
</dbReference>